<feature type="domain" description="HTH lysR-type" evidence="6">
    <location>
        <begin position="25"/>
        <end position="82"/>
    </location>
</feature>
<dbReference type="Proteomes" id="UP000565262">
    <property type="component" value="Unassembled WGS sequence"/>
</dbReference>
<dbReference type="SUPFAM" id="SSF46785">
    <property type="entry name" value="Winged helix' DNA-binding domain"/>
    <property type="match status" value="1"/>
</dbReference>
<keyword evidence="3" id="KW-0238">DNA-binding</keyword>
<name>A0A839ISV1_9GAMM</name>
<keyword evidence="4" id="KW-0804">Transcription</keyword>
<evidence type="ECO:0000256" key="4">
    <source>
        <dbReference type="ARBA" id="ARBA00023163"/>
    </source>
</evidence>
<evidence type="ECO:0000256" key="3">
    <source>
        <dbReference type="ARBA" id="ARBA00023125"/>
    </source>
</evidence>
<feature type="compositionally biased region" description="Polar residues" evidence="5">
    <location>
        <begin position="9"/>
        <end position="18"/>
    </location>
</feature>
<evidence type="ECO:0000259" key="6">
    <source>
        <dbReference type="PROSITE" id="PS50931"/>
    </source>
</evidence>
<dbReference type="InterPro" id="IPR058163">
    <property type="entry name" value="LysR-type_TF_proteobact-type"/>
</dbReference>
<reference evidence="7 8" key="1">
    <citation type="submission" date="2020-08" db="EMBL/GenBank/DDBJ databases">
        <title>Oceanospirillum sp. nov. isolated from marine sediment.</title>
        <authorList>
            <person name="Ji X."/>
        </authorList>
    </citation>
    <scope>NUCLEOTIDE SEQUENCE [LARGE SCALE GENOMIC DNA]</scope>
    <source>
        <strain evidence="7 8">D5</strain>
    </source>
</reference>
<proteinExistence type="inferred from homology"/>
<dbReference type="EMBL" id="JACJFM010000013">
    <property type="protein sequence ID" value="MBB1487246.1"/>
    <property type="molecule type" value="Genomic_DNA"/>
</dbReference>
<protein>
    <submittedName>
        <fullName evidence="7">LysR family transcriptional regulator</fullName>
    </submittedName>
</protein>
<dbReference type="GO" id="GO:0003700">
    <property type="term" value="F:DNA-binding transcription factor activity"/>
    <property type="evidence" value="ECO:0007669"/>
    <property type="project" value="InterPro"/>
</dbReference>
<comment type="caution">
    <text evidence="7">The sequence shown here is derived from an EMBL/GenBank/DDBJ whole genome shotgun (WGS) entry which is preliminary data.</text>
</comment>
<evidence type="ECO:0000256" key="1">
    <source>
        <dbReference type="ARBA" id="ARBA00009437"/>
    </source>
</evidence>
<dbReference type="PANTHER" id="PTHR30537:SF26">
    <property type="entry name" value="GLYCINE CLEAVAGE SYSTEM TRANSCRIPTIONAL ACTIVATOR"/>
    <property type="match status" value="1"/>
</dbReference>
<keyword evidence="8" id="KW-1185">Reference proteome</keyword>
<sequence>MTLPPSFDLKTTSEQSPSRGAIRTPPLRSLHTFAVAARMGSFKQAAESLCITPQAVSLQIRNLEQQLQLELFIRHPSGIELSPAGEQLLDYVQRGIGVIERGIREVKEQQQKTRLRISASPWFAVHCLLPRLPEFEQAHPELDVDIATSVPFPDFAAQRLDIAVQWGFGQWPFSHKQLLLTDDKLLVCAPDLPEQIPLRQQNDLTLHRLLCTPLSVELWRKLLNTLGVDALVERQTLPLDSHAGLVEAAIRGLGVALISVPDARQAIDNGQLVAPLSDRPISELNPALMPGYWLVLREGAEDNPAVDCFLSWMHDWLDHHPRAARASLSWS</sequence>
<evidence type="ECO:0000313" key="8">
    <source>
        <dbReference type="Proteomes" id="UP000565262"/>
    </source>
</evidence>
<dbReference type="GO" id="GO:0043565">
    <property type="term" value="F:sequence-specific DNA binding"/>
    <property type="evidence" value="ECO:0007669"/>
    <property type="project" value="TreeGrafter"/>
</dbReference>
<accession>A0A839ISV1</accession>
<gene>
    <name evidence="7" type="ORF">H4O21_11560</name>
</gene>
<dbReference type="AlphaFoldDB" id="A0A839ISV1"/>
<dbReference type="GO" id="GO:0006351">
    <property type="term" value="P:DNA-templated transcription"/>
    <property type="evidence" value="ECO:0007669"/>
    <property type="project" value="TreeGrafter"/>
</dbReference>
<dbReference type="SUPFAM" id="SSF53850">
    <property type="entry name" value="Periplasmic binding protein-like II"/>
    <property type="match status" value="1"/>
</dbReference>
<evidence type="ECO:0000313" key="7">
    <source>
        <dbReference type="EMBL" id="MBB1487246.1"/>
    </source>
</evidence>
<dbReference type="InterPro" id="IPR036388">
    <property type="entry name" value="WH-like_DNA-bd_sf"/>
</dbReference>
<dbReference type="Gene3D" id="3.40.190.10">
    <property type="entry name" value="Periplasmic binding protein-like II"/>
    <property type="match status" value="2"/>
</dbReference>
<feature type="region of interest" description="Disordered" evidence="5">
    <location>
        <begin position="1"/>
        <end position="24"/>
    </location>
</feature>
<dbReference type="InterPro" id="IPR000847">
    <property type="entry name" value="LysR_HTH_N"/>
</dbReference>
<evidence type="ECO:0000256" key="2">
    <source>
        <dbReference type="ARBA" id="ARBA00023015"/>
    </source>
</evidence>
<dbReference type="PRINTS" id="PR00039">
    <property type="entry name" value="HTHLYSR"/>
</dbReference>
<dbReference type="Pfam" id="PF00126">
    <property type="entry name" value="HTH_1"/>
    <property type="match status" value="1"/>
</dbReference>
<organism evidence="7 8">
    <name type="scientific">Oceanospirillum sediminis</name>
    <dbReference type="NCBI Taxonomy" id="2760088"/>
    <lineage>
        <taxon>Bacteria</taxon>
        <taxon>Pseudomonadati</taxon>
        <taxon>Pseudomonadota</taxon>
        <taxon>Gammaproteobacteria</taxon>
        <taxon>Oceanospirillales</taxon>
        <taxon>Oceanospirillaceae</taxon>
        <taxon>Oceanospirillum</taxon>
    </lineage>
</organism>
<dbReference type="Gene3D" id="1.10.10.10">
    <property type="entry name" value="Winged helix-like DNA-binding domain superfamily/Winged helix DNA-binding domain"/>
    <property type="match status" value="1"/>
</dbReference>
<dbReference type="InterPro" id="IPR036390">
    <property type="entry name" value="WH_DNA-bd_sf"/>
</dbReference>
<keyword evidence="2" id="KW-0805">Transcription regulation</keyword>
<dbReference type="Pfam" id="PF03466">
    <property type="entry name" value="LysR_substrate"/>
    <property type="match status" value="1"/>
</dbReference>
<evidence type="ECO:0000256" key="5">
    <source>
        <dbReference type="SAM" id="MobiDB-lite"/>
    </source>
</evidence>
<comment type="similarity">
    <text evidence="1">Belongs to the LysR transcriptional regulatory family.</text>
</comment>
<dbReference type="PROSITE" id="PS50931">
    <property type="entry name" value="HTH_LYSR"/>
    <property type="match status" value="1"/>
</dbReference>
<dbReference type="PANTHER" id="PTHR30537">
    <property type="entry name" value="HTH-TYPE TRANSCRIPTIONAL REGULATOR"/>
    <property type="match status" value="1"/>
</dbReference>
<dbReference type="InterPro" id="IPR005119">
    <property type="entry name" value="LysR_subst-bd"/>
</dbReference>
<dbReference type="RefSeq" id="WP_182809030.1">
    <property type="nucleotide sequence ID" value="NZ_JACJFM010000013.1"/>
</dbReference>